<dbReference type="VEuPathDB" id="MicrosporidiaDB:NCER_102245"/>
<gene>
    <name evidence="1" type="ORF">AAJ76_100055245</name>
</gene>
<name>A0A0F9ZHA9_9MICR</name>
<dbReference type="VEuPathDB" id="MicrosporidiaDB:G9O61_00g001940"/>
<sequence>MFYLFLIFYYCMNQYETLIEESTGENKNSNYMKNKFNEILNIGRTETLDVDNPPIFFKKKGKSVMFKNSEERSKAREIYEFYKKSIGLLRKNEKILNGEMELIYKEYNKVNNRPKLIGFFLSLGCFRVEAAKEITPEDYAFYKSCFKSMYNAFCIISSALIENKRKKFENIKILESEINFMSKDFKELCATIYNILEDDSTSIIEDFNKYQIKLKETHVKYYKFLLYTEINLKKALNNSFKTLISLSEAELAKLNKIINEYSIFRELYEVSKSYNFCMKPLLETFKILVRQHISETEKFYKFTKFERNYLLLKIKMLK</sequence>
<dbReference type="VEuPathDB" id="MicrosporidiaDB:AAJ76_100055245"/>
<organism evidence="1 2">
    <name type="scientific">Vairimorpha ceranae</name>
    <dbReference type="NCBI Taxonomy" id="40302"/>
    <lineage>
        <taxon>Eukaryota</taxon>
        <taxon>Fungi</taxon>
        <taxon>Fungi incertae sedis</taxon>
        <taxon>Microsporidia</taxon>
        <taxon>Nosematidae</taxon>
        <taxon>Vairimorpha</taxon>
    </lineage>
</organism>
<proteinExistence type="predicted"/>
<dbReference type="EMBL" id="JPQZ01000001">
    <property type="protein sequence ID" value="KKO76644.1"/>
    <property type="molecule type" value="Genomic_DNA"/>
</dbReference>
<keyword evidence="2" id="KW-1185">Reference proteome</keyword>
<protein>
    <submittedName>
        <fullName evidence="1">Uncharacterized protein</fullName>
    </submittedName>
</protein>
<accession>A0A0F9ZHA9</accession>
<evidence type="ECO:0000313" key="2">
    <source>
        <dbReference type="Proteomes" id="UP000034350"/>
    </source>
</evidence>
<dbReference type="AlphaFoldDB" id="A0A0F9ZHA9"/>
<comment type="caution">
    <text evidence="1">The sequence shown here is derived from an EMBL/GenBank/DDBJ whole genome shotgun (WGS) entry which is preliminary data.</text>
</comment>
<dbReference type="Proteomes" id="UP000034350">
    <property type="component" value="Unassembled WGS sequence"/>
</dbReference>
<dbReference type="GeneID" id="36318549"/>
<dbReference type="RefSeq" id="XP_024332386.1">
    <property type="nucleotide sequence ID" value="XM_024473653.1"/>
</dbReference>
<evidence type="ECO:0000313" key="1">
    <source>
        <dbReference type="EMBL" id="KKO76644.1"/>
    </source>
</evidence>
<reference evidence="1 2" key="1">
    <citation type="journal article" date="2015" name="Environ. Microbiol.">
        <title>Genome analyses suggest the presence of polyploidy and recent human-driven expansions in eight global populations of the honeybee pathogen Nosema ceranae.</title>
        <authorList>
            <person name="Pelin A."/>
            <person name="Selman M."/>
            <person name="Aris-Brosou S."/>
            <person name="Farinelli L."/>
            <person name="Corradi N."/>
        </authorList>
    </citation>
    <scope>NUCLEOTIDE SEQUENCE [LARGE SCALE GENOMIC DNA]</scope>
    <source>
        <strain evidence="1 2">PA08 1199</strain>
    </source>
</reference>